<organism evidence="1">
    <name type="scientific">Myoviridae sp. ctPuP5</name>
    <dbReference type="NCBI Taxonomy" id="2823543"/>
    <lineage>
        <taxon>Viruses</taxon>
        <taxon>Duplodnaviria</taxon>
        <taxon>Heunggongvirae</taxon>
        <taxon>Uroviricota</taxon>
        <taxon>Caudoviricetes</taxon>
    </lineage>
</organism>
<name>A0A8S5L9U7_9CAUD</name>
<proteinExistence type="predicted"/>
<evidence type="ECO:0000313" key="1">
    <source>
        <dbReference type="EMBL" id="DAD66685.1"/>
    </source>
</evidence>
<reference evidence="1" key="1">
    <citation type="journal article" date="2021" name="Proc. Natl. Acad. Sci. U.S.A.">
        <title>A Catalog of Tens of Thousands of Viruses from Human Metagenomes Reveals Hidden Associations with Chronic Diseases.</title>
        <authorList>
            <person name="Tisza M.J."/>
            <person name="Buck C.B."/>
        </authorList>
    </citation>
    <scope>NUCLEOTIDE SEQUENCE</scope>
    <source>
        <strain evidence="1">CtPuP5</strain>
    </source>
</reference>
<dbReference type="EMBL" id="BK014662">
    <property type="protein sequence ID" value="DAD66685.1"/>
    <property type="molecule type" value="Genomic_DNA"/>
</dbReference>
<sequence length="213" mass="25187">MKLTKEIKGQIDSYFDNTSLEELEKSLIAYNILPKKGLTYNQKIADEFIKWLKSKKAYTEYIREFNQQLHTTLNSVDTENVIKVLLELESSIYNLMEIFNFKATKKGVNYWTVLSYEWDEYLEEFEQKLNNNLLRIVHIPTNEYIELECKDVSITTHSHATTIEFFKNQNYFALQTKAMEFMKNNNIPATSVHPYGVYFESPNVRVSIEDNLF</sequence>
<accession>A0A8S5L9U7</accession>
<protein>
    <submittedName>
        <fullName evidence="1">Uncharacterized protein</fullName>
    </submittedName>
</protein>